<reference evidence="5 6" key="1">
    <citation type="journal article" date="2016" name="Genome Announc.">
        <title>Draft Whole-Genome Sequence of Trichoderma gamsii T6085, a Promising Biocontrol Agent of Fusarium Head Blight on Wheat.</title>
        <authorList>
            <person name="Baroncelli R."/>
            <person name="Zapparata A."/>
            <person name="Piaggeschi G."/>
            <person name="Sarrocco S."/>
            <person name="Vannacci G."/>
        </authorList>
    </citation>
    <scope>NUCLEOTIDE SEQUENCE [LARGE SCALE GENOMIC DNA]</scope>
    <source>
        <strain evidence="5 6">T6085</strain>
    </source>
</reference>
<organism evidence="5 6">
    <name type="scientific">Trichoderma gamsii</name>
    <dbReference type="NCBI Taxonomy" id="398673"/>
    <lineage>
        <taxon>Eukaryota</taxon>
        <taxon>Fungi</taxon>
        <taxon>Dikarya</taxon>
        <taxon>Ascomycota</taxon>
        <taxon>Pezizomycotina</taxon>
        <taxon>Sordariomycetes</taxon>
        <taxon>Hypocreomycetidae</taxon>
        <taxon>Hypocreales</taxon>
        <taxon>Hypocreaceae</taxon>
        <taxon>Trichoderma</taxon>
    </lineage>
</organism>
<proteinExistence type="predicted"/>
<dbReference type="GeneID" id="29982151"/>
<keyword evidence="2" id="KW-0472">Membrane</keyword>
<dbReference type="InterPro" id="IPR016181">
    <property type="entry name" value="Acyl_CoA_acyltransferase"/>
</dbReference>
<keyword evidence="6" id="KW-1185">Reference proteome</keyword>
<feature type="domain" description="N-acetyltransferase" evidence="3">
    <location>
        <begin position="117"/>
        <end position="203"/>
    </location>
</feature>
<dbReference type="Proteomes" id="UP000054821">
    <property type="component" value="Unassembled WGS sequence"/>
</dbReference>
<keyword evidence="2" id="KW-1133">Transmembrane helix</keyword>
<evidence type="ECO:0000313" key="7">
    <source>
        <dbReference type="Proteomes" id="UP000236546"/>
    </source>
</evidence>
<dbReference type="Pfam" id="PF00583">
    <property type="entry name" value="Acetyltransf_1"/>
    <property type="match status" value="1"/>
</dbReference>
<accession>A0A0W7VZX4</accession>
<dbReference type="SUPFAM" id="SSF55729">
    <property type="entry name" value="Acyl-CoA N-acyltransferases (Nat)"/>
    <property type="match status" value="1"/>
</dbReference>
<evidence type="ECO:0000259" key="3">
    <source>
        <dbReference type="Pfam" id="PF00583"/>
    </source>
</evidence>
<dbReference type="OrthoDB" id="5343688at2759"/>
<dbReference type="AlphaFoldDB" id="A0A0W7VZX4"/>
<keyword evidence="2" id="KW-0812">Transmembrane</keyword>
<evidence type="ECO:0000256" key="1">
    <source>
        <dbReference type="SAM" id="MobiDB-lite"/>
    </source>
</evidence>
<evidence type="ECO:0000313" key="4">
    <source>
        <dbReference type="EMBL" id="PNP45290.1"/>
    </source>
</evidence>
<evidence type="ECO:0000313" key="6">
    <source>
        <dbReference type="Proteomes" id="UP000054821"/>
    </source>
</evidence>
<feature type="transmembrane region" description="Helical" evidence="2">
    <location>
        <begin position="88"/>
        <end position="111"/>
    </location>
</feature>
<feature type="transmembrane region" description="Helical" evidence="2">
    <location>
        <begin position="62"/>
        <end position="82"/>
    </location>
</feature>
<dbReference type="InterPro" id="IPR000182">
    <property type="entry name" value="GNAT_dom"/>
</dbReference>
<feature type="compositionally biased region" description="Polar residues" evidence="1">
    <location>
        <begin position="1"/>
        <end position="10"/>
    </location>
</feature>
<evidence type="ECO:0000313" key="5">
    <source>
        <dbReference type="EMBL" id="PON30314.1"/>
    </source>
</evidence>
<dbReference type="GO" id="GO:0016747">
    <property type="term" value="F:acyltransferase activity, transferring groups other than amino-acyl groups"/>
    <property type="evidence" value="ECO:0007669"/>
    <property type="project" value="InterPro"/>
</dbReference>
<reference evidence="5" key="3">
    <citation type="submission" date="2017-08" db="EMBL/GenBank/DDBJ databases">
        <title>Trichoderma gamsii strain T6085, whole genome shotgun sequencing project.</title>
        <authorList>
            <person name="Baroncelli R."/>
        </authorList>
    </citation>
    <scope>NUCLEOTIDE SEQUENCE</scope>
    <source>
        <strain evidence="5">T6085</strain>
    </source>
</reference>
<dbReference type="Proteomes" id="UP000236546">
    <property type="component" value="Unassembled WGS sequence"/>
</dbReference>
<feature type="region of interest" description="Disordered" evidence="1">
    <location>
        <begin position="1"/>
        <end position="24"/>
    </location>
</feature>
<comment type="caution">
    <text evidence="5">The sequence shown here is derived from an EMBL/GenBank/DDBJ whole genome shotgun (WGS) entry which is preliminary data.</text>
</comment>
<gene>
    <name evidence="5" type="ORF">TGAM01_v200755</name>
    <name evidence="4" type="ORF">TGAMA5MH_03013</name>
</gene>
<reference evidence="4 7" key="2">
    <citation type="submission" date="2017-02" db="EMBL/GenBank/DDBJ databases">
        <title>Genomes of Trichoderma spp. with biocontrol activity.</title>
        <authorList>
            <person name="Gardiner D."/>
            <person name="Kazan K."/>
            <person name="Vos C."/>
            <person name="Harvey P."/>
        </authorList>
    </citation>
    <scope>NUCLEOTIDE SEQUENCE [LARGE SCALE GENOMIC DNA]</scope>
    <source>
        <strain evidence="4 7">A5MH</strain>
    </source>
</reference>
<name>A0A0W7VZX4_9HYPO</name>
<protein>
    <recommendedName>
        <fullName evidence="3">N-acetyltransferase domain-containing protein</fullName>
    </recommendedName>
</protein>
<evidence type="ECO:0000256" key="2">
    <source>
        <dbReference type="SAM" id="Phobius"/>
    </source>
</evidence>
<dbReference type="EMBL" id="JPDN02000002">
    <property type="protein sequence ID" value="PON30314.1"/>
    <property type="molecule type" value="Genomic_DNA"/>
</dbReference>
<dbReference type="RefSeq" id="XP_018664893.1">
    <property type="nucleotide sequence ID" value="XM_018802068.1"/>
</dbReference>
<sequence>MSLTTHSQTMAEKPTSDNSDTKDALDGVLPLSYRVVTRDSEKQDALHLVADSIAQQRQTASAAIIFNPLCLAGLLATCAGVYRQYQYAGYGTVLTMLCGVVIVYLSFVRFYTSRYLEQAEKFRWKEWITGPDGKEDVIISAFFGEELIGTLVLRLKGDKLNKKKGSAQASTDGQGIIRAWTTKLRYRGKGVGSDLLHFAVQTTYRAFGSSASVEFAADHANSANPLPDMFLRPFKRRQEKADKALKQALKDQGNPK</sequence>
<dbReference type="EMBL" id="MTYH01000025">
    <property type="protein sequence ID" value="PNP45290.1"/>
    <property type="molecule type" value="Genomic_DNA"/>
</dbReference>